<dbReference type="InterPro" id="IPR016130">
    <property type="entry name" value="Tyr_Pase_AS"/>
</dbReference>
<sequence length="190" mass="21465">MDDNQRWRSSVGKTWLLGAMLLVGSFTASVNATTPENFHQVSPELYRSSQPSAAQMQTLEQQGIKTVLSLRQWHDDDREARGTGLLLRRVAINAAVINDDIVVTALREIRFALKPVLVHCWHGSDRTGLVVAMYRLVFENADKPAVLAELRKPEHGYHEKYYAGIARYIGDVDVSKIRQRVFADNFTKGK</sequence>
<dbReference type="PANTHER" id="PTHR31126:SF72">
    <property type="entry name" value="DUAL SPECIFICITY PROTEIN PHOSPHATASE TPBA"/>
    <property type="match status" value="1"/>
</dbReference>
<dbReference type="PANTHER" id="PTHR31126">
    <property type="entry name" value="TYROSINE-PROTEIN PHOSPHATASE"/>
    <property type="match status" value="1"/>
</dbReference>
<feature type="domain" description="Tyrosine specific protein phosphatases" evidence="2">
    <location>
        <begin position="115"/>
        <end position="156"/>
    </location>
</feature>
<dbReference type="PROSITE" id="PS50056">
    <property type="entry name" value="TYR_PHOSPHATASE_2"/>
    <property type="match status" value="1"/>
</dbReference>
<organism evidence="3 4">
    <name type="scientific">Serratia fonticola</name>
    <dbReference type="NCBI Taxonomy" id="47917"/>
    <lineage>
        <taxon>Bacteria</taxon>
        <taxon>Pseudomonadati</taxon>
        <taxon>Pseudomonadota</taxon>
        <taxon>Gammaproteobacteria</taxon>
        <taxon>Enterobacterales</taxon>
        <taxon>Yersiniaceae</taxon>
        <taxon>Serratia</taxon>
    </lineage>
</organism>
<dbReference type="Proteomes" id="UP000270487">
    <property type="component" value="Chromosome"/>
</dbReference>
<dbReference type="Gene3D" id="3.90.190.10">
    <property type="entry name" value="Protein tyrosine phosphatase superfamily"/>
    <property type="match status" value="1"/>
</dbReference>
<dbReference type="InterPro" id="IPR029021">
    <property type="entry name" value="Prot-tyrosine_phosphatase-like"/>
</dbReference>
<evidence type="ECO:0000313" key="3">
    <source>
        <dbReference type="EMBL" id="VEI72092.1"/>
    </source>
</evidence>
<gene>
    <name evidence="3" type="ORF">NCTC13193_03564</name>
</gene>
<reference evidence="3 4" key="1">
    <citation type="submission" date="2018-12" db="EMBL/GenBank/DDBJ databases">
        <authorList>
            <consortium name="Pathogen Informatics"/>
        </authorList>
    </citation>
    <scope>NUCLEOTIDE SEQUENCE [LARGE SCALE GENOMIC DNA]</scope>
    <source>
        <strain evidence="3 4">NCTC13193</strain>
    </source>
</reference>
<dbReference type="Pfam" id="PF22785">
    <property type="entry name" value="Tc-R-P"/>
    <property type="match status" value="1"/>
</dbReference>
<dbReference type="PROSITE" id="PS00383">
    <property type="entry name" value="TYR_PHOSPHATASE_1"/>
    <property type="match status" value="1"/>
</dbReference>
<dbReference type="GO" id="GO:0016791">
    <property type="term" value="F:phosphatase activity"/>
    <property type="evidence" value="ECO:0007669"/>
    <property type="project" value="TreeGrafter"/>
</dbReference>
<dbReference type="AlphaFoldDB" id="A0A3S4WRR8"/>
<evidence type="ECO:0000259" key="2">
    <source>
        <dbReference type="PROSITE" id="PS50056"/>
    </source>
</evidence>
<name>A0A3S4WRR8_SERFO</name>
<evidence type="ECO:0000256" key="1">
    <source>
        <dbReference type="ARBA" id="ARBA00009580"/>
    </source>
</evidence>
<dbReference type="SUPFAM" id="SSF52799">
    <property type="entry name" value="(Phosphotyrosine protein) phosphatases II"/>
    <property type="match status" value="1"/>
</dbReference>
<dbReference type="InterPro" id="IPR000387">
    <property type="entry name" value="Tyr_Pase_dom"/>
</dbReference>
<proteinExistence type="inferred from homology"/>
<comment type="similarity">
    <text evidence="1">Belongs to the protein-tyrosine phosphatase family.</text>
</comment>
<protein>
    <submittedName>
        <fullName evidence="3">Protein tyrosine/serine phosphatase</fullName>
    </submittedName>
</protein>
<evidence type="ECO:0000313" key="4">
    <source>
        <dbReference type="Proteomes" id="UP000270487"/>
    </source>
</evidence>
<dbReference type="EMBL" id="LR134492">
    <property type="protein sequence ID" value="VEI72092.1"/>
    <property type="molecule type" value="Genomic_DNA"/>
</dbReference>
<accession>A0A3S4WRR8</accession>